<evidence type="ECO:0000313" key="3">
    <source>
        <dbReference type="Proteomes" id="UP000823046"/>
    </source>
</evidence>
<proteinExistence type="predicted"/>
<feature type="domain" description="eIF2D winged helix" evidence="1">
    <location>
        <begin position="60"/>
        <end position="168"/>
    </location>
</feature>
<comment type="caution">
    <text evidence="2">The sequence shown here is derived from an EMBL/GenBank/DDBJ whole genome shotgun (WGS) entry which is preliminary data.</text>
</comment>
<feature type="non-terminal residue" evidence="2">
    <location>
        <position position="1"/>
    </location>
</feature>
<reference evidence="2 3" key="1">
    <citation type="journal article" date="2020" name="bioRxiv">
        <title>Metabolic contributions of an alphaproteobacterial endosymbiont in the apicomplexan Cardiosporidium cionae.</title>
        <authorList>
            <person name="Hunter E.S."/>
            <person name="Paight C.J."/>
            <person name="Lane C.E."/>
        </authorList>
    </citation>
    <scope>NUCLEOTIDE SEQUENCE [LARGE SCALE GENOMIC DNA]</scope>
    <source>
        <strain evidence="2">ESH_2018</strain>
    </source>
</reference>
<dbReference type="Pfam" id="PF25304">
    <property type="entry name" value="WHD_eIF2D"/>
    <property type="match status" value="1"/>
</dbReference>
<dbReference type="PANTHER" id="PTHR12217:SF4">
    <property type="entry name" value="EUKARYOTIC TRANSLATION INITIATION FACTOR 2D"/>
    <property type="match status" value="1"/>
</dbReference>
<dbReference type="InterPro" id="IPR057429">
    <property type="entry name" value="WH_eIF2D"/>
</dbReference>
<dbReference type="PANTHER" id="PTHR12217">
    <property type="entry name" value="EUKARYOTIC TRANSLATION INITIATION FACTOR 2D"/>
    <property type="match status" value="1"/>
</dbReference>
<evidence type="ECO:0000313" key="2">
    <source>
        <dbReference type="EMBL" id="KAF8819970.1"/>
    </source>
</evidence>
<evidence type="ECO:0000259" key="1">
    <source>
        <dbReference type="Pfam" id="PF25304"/>
    </source>
</evidence>
<protein>
    <recommendedName>
        <fullName evidence="1">eIF2D winged helix domain-containing protein</fullName>
    </recommendedName>
</protein>
<accession>A0ABQ7J8J0</accession>
<sequence>ISMSTALREAISTVEEPPLGVSTLSMEEEINISQELPKEAANFIEEATEAVVDLTLDQMDVFLHYVLLDVLHNDVKDEALPEEMSSIYSKMLNASPFVLQSPIVLKKLKELGVSEDTCLTIQEEAFEILLNLKRSSYKKLSKFTQAYVKKKLIQSVDTRGITNLVKVNRSHP</sequence>
<organism evidence="2 3">
    <name type="scientific">Cardiosporidium cionae</name>
    <dbReference type="NCBI Taxonomy" id="476202"/>
    <lineage>
        <taxon>Eukaryota</taxon>
        <taxon>Sar</taxon>
        <taxon>Alveolata</taxon>
        <taxon>Apicomplexa</taxon>
        <taxon>Aconoidasida</taxon>
        <taxon>Nephromycida</taxon>
        <taxon>Cardiosporidium</taxon>
    </lineage>
</organism>
<name>A0ABQ7J8J0_9APIC</name>
<dbReference type="EMBL" id="JADAQX010000532">
    <property type="protein sequence ID" value="KAF8819970.1"/>
    <property type="molecule type" value="Genomic_DNA"/>
</dbReference>
<gene>
    <name evidence="2" type="ORF">IE077_003755</name>
</gene>
<dbReference type="Proteomes" id="UP000823046">
    <property type="component" value="Unassembled WGS sequence"/>
</dbReference>
<feature type="non-terminal residue" evidence="2">
    <location>
        <position position="172"/>
    </location>
</feature>
<dbReference type="InterPro" id="IPR039757">
    <property type="entry name" value="EIF2D"/>
</dbReference>
<keyword evidence="3" id="KW-1185">Reference proteome</keyword>